<organism evidence="1 2">
    <name type="scientific">Caballeronia telluris</name>
    <dbReference type="NCBI Taxonomy" id="326475"/>
    <lineage>
        <taxon>Bacteria</taxon>
        <taxon>Pseudomonadati</taxon>
        <taxon>Pseudomonadota</taxon>
        <taxon>Betaproteobacteria</taxon>
        <taxon>Burkholderiales</taxon>
        <taxon>Burkholderiaceae</taxon>
        <taxon>Caballeronia</taxon>
    </lineage>
</organism>
<accession>A0A158IV80</accession>
<dbReference type="EMBL" id="FCNZ02000012">
    <property type="protein sequence ID" value="SAL60478.1"/>
    <property type="molecule type" value="Genomic_DNA"/>
</dbReference>
<proteinExistence type="predicted"/>
<evidence type="ECO:0008006" key="3">
    <source>
        <dbReference type="Google" id="ProtNLM"/>
    </source>
</evidence>
<dbReference type="Proteomes" id="UP000054717">
    <property type="component" value="Unassembled WGS sequence"/>
</dbReference>
<evidence type="ECO:0000313" key="1">
    <source>
        <dbReference type="EMBL" id="SAL60478.1"/>
    </source>
</evidence>
<gene>
    <name evidence="1" type="ORF">AWB66_03453</name>
</gene>
<evidence type="ECO:0000313" key="2">
    <source>
        <dbReference type="Proteomes" id="UP000054717"/>
    </source>
</evidence>
<dbReference type="Pfam" id="PF14305">
    <property type="entry name" value="ATPgrasp_TupA"/>
    <property type="match status" value="1"/>
</dbReference>
<dbReference type="RefSeq" id="WP_087631384.1">
    <property type="nucleotide sequence ID" value="NZ_FCNZ02000012.1"/>
</dbReference>
<dbReference type="AlphaFoldDB" id="A0A158IV80"/>
<dbReference type="STRING" id="326475.AWB66_03453"/>
<comment type="caution">
    <text evidence="1">The sequence shown here is derived from an EMBL/GenBank/DDBJ whole genome shotgun (WGS) entry which is preliminary data.</text>
</comment>
<name>A0A158IV80_9BURK</name>
<protein>
    <recommendedName>
        <fullName evidence="3">Teichuronopeptide biosynthesis TupA-like protein</fullName>
    </recommendedName>
</protein>
<dbReference type="InterPro" id="IPR029465">
    <property type="entry name" value="ATPgrasp_TupA"/>
</dbReference>
<dbReference type="SUPFAM" id="SSF56059">
    <property type="entry name" value="Glutathione synthetase ATP-binding domain-like"/>
    <property type="match status" value="1"/>
</dbReference>
<reference evidence="1" key="1">
    <citation type="submission" date="2016-01" db="EMBL/GenBank/DDBJ databases">
        <authorList>
            <person name="Peeters Charlotte."/>
        </authorList>
    </citation>
    <scope>NUCLEOTIDE SEQUENCE</scope>
    <source>
        <strain evidence="1">LMG 22936</strain>
    </source>
</reference>
<keyword evidence="2" id="KW-1185">Reference proteome</keyword>
<sequence length="292" mass="33813">MSLSKTLIGVAKGLLPDYVYLSMHHRKKVGRFPNLMKPTTYNEKILYRCLHPDPRYADLTDKLTVRDYVRSKIGEEYLVPLIAEPESLTKEIFDALPPAFVMKANHGSSFVKVVKDKSQVSFEELSALATQWLAIDFYRVARERHYRAIKHRIFFETLLLDESDAVPADYKIYFFKDESGRKNVFIAVISDRFGEQPRGDFYDTEWNPLDIGLGRFARSKSPNPRPENLPMLLDIAERLAEEFQFVRVDLYAPKGKIYFGELTFTPGAGVSRLRPDSVDYEWGKYLQVERAH</sequence>